<gene>
    <name evidence="1" type="ORF">UQ64_04420</name>
</gene>
<evidence type="ECO:0000313" key="2">
    <source>
        <dbReference type="Proteomes" id="UP000054709"/>
    </source>
</evidence>
<organism evidence="1 2">
    <name type="scientific">Paenibacillus etheri</name>
    <dbReference type="NCBI Taxonomy" id="1306852"/>
    <lineage>
        <taxon>Bacteria</taxon>
        <taxon>Bacillati</taxon>
        <taxon>Bacillota</taxon>
        <taxon>Bacilli</taxon>
        <taxon>Bacillales</taxon>
        <taxon>Paenibacillaceae</taxon>
        <taxon>Paenibacillus</taxon>
    </lineage>
</organism>
<accession>A0A0W1B4U7</accession>
<dbReference type="InterPro" id="IPR021530">
    <property type="entry name" value="AllH-like"/>
</dbReference>
<dbReference type="Proteomes" id="UP000054709">
    <property type="component" value="Unassembled WGS sequence"/>
</dbReference>
<sequence>MRFAKSGDGDFIQRIIHHKFHGFVHSTFNRTINIQCLDRGDLYTLACKGIDNAPNTLIIDLDHFEETDIWVNDVVSSDHPVLLIANKMSITMNGVKNWNCELPKYPSEADVLIMNVSTMKQYINLHGNNSRIERAFKSGNPFDDEMSRMLHERTQLLVSELQNKRISTAITHATSLIGLGPGLTPAGDDFLVGLFTVFNIENNRSFLHQSFCEEVVLHAKALTNEISYMALAKAAVGQVRESISDLMEALFRGSEEELLLALDRVLAIGSTSGTDIALGIVAGLEMNK</sequence>
<protein>
    <recommendedName>
        <fullName evidence="3">DUF2877 domain-containing protein</fullName>
    </recommendedName>
</protein>
<dbReference type="Pfam" id="PF11392">
    <property type="entry name" value="AllH"/>
    <property type="match status" value="1"/>
</dbReference>
<reference evidence="1 2" key="1">
    <citation type="journal article" date="2015" name="Int. Biodeterior. Biodegradation">
        <title>Physiological and genetic screening methods for the isolation of methyl tert-butyl ether-degrading bacteria for bioremediation purposes.</title>
        <authorList>
            <person name="Guisado I.M."/>
            <person name="Purswani J."/>
            <person name="Gonzalez Lopez J."/>
            <person name="Pozo C."/>
        </authorList>
    </citation>
    <scope>NUCLEOTIDE SEQUENCE [LARGE SCALE GENOMIC DNA]</scope>
    <source>
        <strain evidence="1 2">SH7</strain>
    </source>
</reference>
<dbReference type="AlphaFoldDB" id="A0A0W1B4U7"/>
<dbReference type="OrthoDB" id="4933449at2"/>
<evidence type="ECO:0008006" key="3">
    <source>
        <dbReference type="Google" id="ProtNLM"/>
    </source>
</evidence>
<keyword evidence="2" id="KW-1185">Reference proteome</keyword>
<name>A0A0W1B4U7_9BACL</name>
<comment type="caution">
    <text evidence="1">The sequence shown here is derived from an EMBL/GenBank/DDBJ whole genome shotgun (WGS) entry which is preliminary data.</text>
</comment>
<proteinExistence type="predicted"/>
<dbReference type="EMBL" id="LCZJ02000012">
    <property type="protein sequence ID" value="KTD88569.1"/>
    <property type="molecule type" value="Genomic_DNA"/>
</dbReference>
<dbReference type="RefSeq" id="WP_060621720.1">
    <property type="nucleotide sequence ID" value="NZ_LCZJ02000012.1"/>
</dbReference>
<evidence type="ECO:0000313" key="1">
    <source>
        <dbReference type="EMBL" id="KTD88569.1"/>
    </source>
</evidence>